<dbReference type="AlphaFoldDB" id="A0A856MHD7"/>
<name>A0A856MHD7_9CYAN</name>
<feature type="transmembrane region" description="Helical" evidence="1">
    <location>
        <begin position="6"/>
        <end position="26"/>
    </location>
</feature>
<accession>A0A856MHD7</accession>
<evidence type="ECO:0000256" key="1">
    <source>
        <dbReference type="SAM" id="Phobius"/>
    </source>
</evidence>
<dbReference type="Proteomes" id="UP000503129">
    <property type="component" value="Chromosome"/>
</dbReference>
<keyword evidence="3" id="KW-1185">Reference proteome</keyword>
<dbReference type="KEGG" id="bsen:DP114_18675"/>
<evidence type="ECO:0000313" key="3">
    <source>
        <dbReference type="Proteomes" id="UP000503129"/>
    </source>
</evidence>
<reference evidence="2 3" key="1">
    <citation type="submission" date="2018-06" db="EMBL/GenBank/DDBJ databases">
        <title>Comparative genomics of Brasilonema spp. strains.</title>
        <authorList>
            <person name="Alvarenga D.O."/>
            <person name="Fiore M.F."/>
            <person name="Varani A.M."/>
        </authorList>
    </citation>
    <scope>NUCLEOTIDE SEQUENCE [LARGE SCALE GENOMIC DNA]</scope>
    <source>
        <strain evidence="2 3">CENA114</strain>
    </source>
</reference>
<gene>
    <name evidence="2" type="ORF">DP114_18675</name>
</gene>
<sequence length="92" mass="10447">MMLTLFCAVSGWAILMFLIWNVWITLKTGASHLKTLHQIPCSGCEYFTNDYRLKCTVNPVKACSLEALGCLDFEPKTDCCNANQKRPRKLCK</sequence>
<keyword evidence="1" id="KW-0472">Membrane</keyword>
<protein>
    <submittedName>
        <fullName evidence="2">Uncharacterized protein</fullName>
    </submittedName>
</protein>
<proteinExistence type="predicted"/>
<keyword evidence="1" id="KW-1133">Transmembrane helix</keyword>
<evidence type="ECO:0000313" key="2">
    <source>
        <dbReference type="EMBL" id="QDL09650.1"/>
    </source>
</evidence>
<keyword evidence="1" id="KW-0812">Transmembrane</keyword>
<organism evidence="2 3">
    <name type="scientific">Brasilonema sennae CENA114</name>
    <dbReference type="NCBI Taxonomy" id="415709"/>
    <lineage>
        <taxon>Bacteria</taxon>
        <taxon>Bacillati</taxon>
        <taxon>Cyanobacteriota</taxon>
        <taxon>Cyanophyceae</taxon>
        <taxon>Nostocales</taxon>
        <taxon>Scytonemataceae</taxon>
        <taxon>Brasilonema</taxon>
        <taxon>Bromeliae group (in: Brasilonema)</taxon>
    </lineage>
</organism>
<dbReference type="EMBL" id="CP030118">
    <property type="protein sequence ID" value="QDL09650.1"/>
    <property type="molecule type" value="Genomic_DNA"/>
</dbReference>